<proteinExistence type="predicted"/>
<organism evidence="1 2">
    <name type="scientific">Xenopus laevis</name>
    <name type="common">African clawed frog</name>
    <dbReference type="NCBI Taxonomy" id="8355"/>
    <lineage>
        <taxon>Eukaryota</taxon>
        <taxon>Metazoa</taxon>
        <taxon>Chordata</taxon>
        <taxon>Craniata</taxon>
        <taxon>Vertebrata</taxon>
        <taxon>Euteleostomi</taxon>
        <taxon>Amphibia</taxon>
        <taxon>Batrachia</taxon>
        <taxon>Anura</taxon>
        <taxon>Pipoidea</taxon>
        <taxon>Pipidae</taxon>
        <taxon>Xenopodinae</taxon>
        <taxon>Xenopus</taxon>
        <taxon>Xenopus</taxon>
    </lineage>
</organism>
<reference evidence="2" key="1">
    <citation type="journal article" date="2016" name="Nature">
        <title>Genome evolution in the allotetraploid frog Xenopus laevis.</title>
        <authorList>
            <person name="Session A.M."/>
            <person name="Uno Y."/>
            <person name="Kwon T."/>
            <person name="Chapman J.A."/>
            <person name="Toyoda A."/>
            <person name="Takahashi S."/>
            <person name="Fukui A."/>
            <person name="Hikosaka A."/>
            <person name="Suzuki A."/>
            <person name="Kondo M."/>
            <person name="van Heeringen S.J."/>
            <person name="Quigley I."/>
            <person name="Heinz S."/>
            <person name="Ogino H."/>
            <person name="Ochi H."/>
            <person name="Hellsten U."/>
            <person name="Lyons J.B."/>
            <person name="Simakov O."/>
            <person name="Putnam N."/>
            <person name="Stites J."/>
            <person name="Kuroki Y."/>
            <person name="Tanaka T."/>
            <person name="Michiue T."/>
            <person name="Watanabe M."/>
            <person name="Bogdanovic O."/>
            <person name="Lister R."/>
            <person name="Georgiou G."/>
            <person name="Paranjpe S.S."/>
            <person name="van Kruijsbergen I."/>
            <person name="Shu S."/>
            <person name="Carlson J."/>
            <person name="Kinoshita T."/>
            <person name="Ohta Y."/>
            <person name="Mawaribuchi S."/>
            <person name="Jenkins J."/>
            <person name="Grimwood J."/>
            <person name="Schmutz J."/>
            <person name="Mitros T."/>
            <person name="Mozaffari S.V."/>
            <person name="Suzuki Y."/>
            <person name="Haramoto Y."/>
            <person name="Yamamoto T.S."/>
            <person name="Takagi C."/>
            <person name="Heald R."/>
            <person name="Miller K."/>
            <person name="Haudenschild C."/>
            <person name="Kitzman J."/>
            <person name="Nakayama T."/>
            <person name="Izutsu Y."/>
            <person name="Robert J."/>
            <person name="Fortriede J."/>
            <person name="Burns K."/>
            <person name="Lotay V."/>
            <person name="Karimi K."/>
            <person name="Yasuoka Y."/>
            <person name="Dichmann D.S."/>
            <person name="Flajnik M.F."/>
            <person name="Houston D.W."/>
            <person name="Shendure J."/>
            <person name="DuPasquier L."/>
            <person name="Vize P.D."/>
            <person name="Zorn A.M."/>
            <person name="Ito M."/>
            <person name="Marcotte E.M."/>
            <person name="Wallingford J.B."/>
            <person name="Ito Y."/>
            <person name="Asashima M."/>
            <person name="Ueno N."/>
            <person name="Matsuda Y."/>
            <person name="Veenstra G.J."/>
            <person name="Fujiyama A."/>
            <person name="Harland R.M."/>
            <person name="Taira M."/>
            <person name="Rokhsar D.S."/>
        </authorList>
    </citation>
    <scope>NUCLEOTIDE SEQUENCE [LARGE SCALE GENOMIC DNA]</scope>
    <source>
        <strain evidence="2">J</strain>
    </source>
</reference>
<name>A0A974CLM1_XENLA</name>
<dbReference type="EMBL" id="CM004476">
    <property type="protein sequence ID" value="OCT75730.1"/>
    <property type="molecule type" value="Genomic_DNA"/>
</dbReference>
<evidence type="ECO:0000313" key="1">
    <source>
        <dbReference type="EMBL" id="OCT75730.1"/>
    </source>
</evidence>
<sequence length="96" mass="11219">MGNALMIALPRFLPFVWDLIHNLSTGWKSAHCMHSSKICNYHLHKACCIYRVLDAFCSRYIDAVDQPFTLCKVSAFRHEGNPFFAYVDMDLRQTRY</sequence>
<evidence type="ECO:0000313" key="2">
    <source>
        <dbReference type="Proteomes" id="UP000694892"/>
    </source>
</evidence>
<gene>
    <name evidence="1" type="ORF">XELAEV_18030918mg</name>
</gene>
<accession>A0A974CLM1</accession>
<dbReference type="Proteomes" id="UP000694892">
    <property type="component" value="Chromosome 6L"/>
</dbReference>
<dbReference type="AlphaFoldDB" id="A0A974CLM1"/>
<protein>
    <submittedName>
        <fullName evidence="1">Uncharacterized protein</fullName>
    </submittedName>
</protein>